<dbReference type="InterPro" id="IPR052162">
    <property type="entry name" value="Sensor_kinase/Photoreceptor"/>
</dbReference>
<reference evidence="10 12" key="2">
    <citation type="submission" date="2023-11" db="EMBL/GenBank/DDBJ databases">
        <title>MicrobeMod: A computational toolkit for identifying prokaryotic methylation and restriction-modification with nanopore sequencing.</title>
        <authorList>
            <person name="Crits-Christoph A."/>
            <person name="Kang S.C."/>
            <person name="Lee H."/>
            <person name="Ostrov N."/>
        </authorList>
    </citation>
    <scope>NUCLEOTIDE SEQUENCE [LARGE SCALE GENOMIC DNA]</scope>
    <source>
        <strain evidence="10 12">ATCC 23090</strain>
    </source>
</reference>
<dbReference type="SUPFAM" id="SSF47384">
    <property type="entry name" value="Homodimeric domain of signal transducing histidine kinase"/>
    <property type="match status" value="1"/>
</dbReference>
<dbReference type="RefSeq" id="WP_072357290.1">
    <property type="nucleotide sequence ID" value="NZ_CP139972.1"/>
</dbReference>
<reference evidence="9 11" key="1">
    <citation type="submission" date="2016-11" db="EMBL/GenBank/DDBJ databases">
        <authorList>
            <person name="Jaros S."/>
            <person name="Januszkiewicz K."/>
            <person name="Wedrychowicz H."/>
        </authorList>
    </citation>
    <scope>NUCLEOTIDE SEQUENCE [LARGE SCALE GENOMIC DNA]</scope>
    <source>
        <strain evidence="9 11">DSM 784</strain>
    </source>
</reference>
<dbReference type="SMART" id="SM00388">
    <property type="entry name" value="HisKA"/>
    <property type="match status" value="1"/>
</dbReference>
<organism evidence="9 11">
    <name type="scientific">Chitinophaga sancti</name>
    <dbReference type="NCBI Taxonomy" id="1004"/>
    <lineage>
        <taxon>Bacteria</taxon>
        <taxon>Pseudomonadati</taxon>
        <taxon>Bacteroidota</taxon>
        <taxon>Chitinophagia</taxon>
        <taxon>Chitinophagales</taxon>
        <taxon>Chitinophagaceae</taxon>
        <taxon>Chitinophaga</taxon>
    </lineage>
</organism>
<dbReference type="InterPro" id="IPR000014">
    <property type="entry name" value="PAS"/>
</dbReference>
<dbReference type="InterPro" id="IPR000700">
    <property type="entry name" value="PAS-assoc_C"/>
</dbReference>
<feature type="domain" description="Histidine kinase" evidence="6">
    <location>
        <begin position="429"/>
        <end position="657"/>
    </location>
</feature>
<dbReference type="GO" id="GO:0000155">
    <property type="term" value="F:phosphorelay sensor kinase activity"/>
    <property type="evidence" value="ECO:0007669"/>
    <property type="project" value="InterPro"/>
</dbReference>
<dbReference type="Pfam" id="PF00512">
    <property type="entry name" value="HisKA"/>
    <property type="match status" value="1"/>
</dbReference>
<dbReference type="PRINTS" id="PR00344">
    <property type="entry name" value="BCTRLSENSOR"/>
</dbReference>
<dbReference type="Pfam" id="PF02518">
    <property type="entry name" value="HATPase_c"/>
    <property type="match status" value="1"/>
</dbReference>
<feature type="domain" description="PAS" evidence="7">
    <location>
        <begin position="266"/>
        <end position="336"/>
    </location>
</feature>
<dbReference type="NCBIfam" id="TIGR00229">
    <property type="entry name" value="sensory_box"/>
    <property type="match status" value="2"/>
</dbReference>
<evidence type="ECO:0000259" key="6">
    <source>
        <dbReference type="PROSITE" id="PS50109"/>
    </source>
</evidence>
<dbReference type="InterPro" id="IPR013767">
    <property type="entry name" value="PAS_fold"/>
</dbReference>
<evidence type="ECO:0000256" key="1">
    <source>
        <dbReference type="ARBA" id="ARBA00000085"/>
    </source>
</evidence>
<dbReference type="CDD" id="cd00130">
    <property type="entry name" value="PAS"/>
    <property type="match status" value="2"/>
</dbReference>
<keyword evidence="3" id="KW-0597">Phosphoprotein</keyword>
<dbReference type="EMBL" id="FPIZ01000002">
    <property type="protein sequence ID" value="SFW25252.1"/>
    <property type="molecule type" value="Genomic_DNA"/>
</dbReference>
<dbReference type="InterPro" id="IPR036890">
    <property type="entry name" value="HATPase_C_sf"/>
</dbReference>
<protein>
    <recommendedName>
        <fullName evidence="2">histidine kinase</fullName>
        <ecNumber evidence="2">2.7.13.3</ecNumber>
    </recommendedName>
</protein>
<evidence type="ECO:0000259" key="8">
    <source>
        <dbReference type="PROSITE" id="PS50113"/>
    </source>
</evidence>
<comment type="catalytic activity">
    <reaction evidence="1">
        <text>ATP + protein L-histidine = ADP + protein N-phospho-L-histidine.</text>
        <dbReference type="EC" id="2.7.13.3"/>
    </reaction>
</comment>
<dbReference type="Gene3D" id="2.10.70.100">
    <property type="match status" value="1"/>
</dbReference>
<dbReference type="PROSITE" id="PS50109">
    <property type="entry name" value="HIS_KIN"/>
    <property type="match status" value="1"/>
</dbReference>
<dbReference type="Proteomes" id="UP001326715">
    <property type="component" value="Chromosome"/>
</dbReference>
<evidence type="ECO:0000259" key="7">
    <source>
        <dbReference type="PROSITE" id="PS50112"/>
    </source>
</evidence>
<keyword evidence="4" id="KW-0808">Transferase</keyword>
<sequence length="658" mass="74435">MEKQTETGTFRENNNEEWMRFALQSAGLGTWNMDPVNKEVKWDDRCRELYGFPEGHVIEYQDILKYIHPDDKVRVDQAVTNALKSESGGEYTVRFRTIGAQDKKLRWLDCKGKAYFHPDGTVYRFAGTAQDITREVEDREREELMIALVENSPDYMAAANVHGHFFYMNTAGKKLLGISDNFDITTLVNKDLFHPDDFAFMSGEVYPHLLAGRKWSGNIHIQHIQTKERIPCYGDFIVIREPGSDKIIGRGATLRDLRPALLAKQEQQKLLALLENSRDFVSLSDENGLVSYVNPAGLQLVGLDSVEEAKRSNTDFLFPEDVASLMKEINNSVAEKGQWTGEVNYRNFKTGEAIPVFVTTMRVIDSATGVSQGKATISRDLRQEKAIRQQQIENKAELERMVEMRTSELKKANIDLNIVNQNLEQFAYVASHDLQEPLRKINMFSALLQDKYQDQLNETGMRNLGIIRNAATRMTTLIQDLLAFSRVSRQDHLFEAVDLQKAIQQALADLDILIQQKDAVIEMDELCTVQGIPLHMTQLFHNLLSNALKFTLPDKQAIIKINSRRLADAEVAEHPQLQNGMPYCEIRVTDNGIGFAPAYAKKIFVIFQRLHGRGEYEGSGIGLALCQKIVTAHHGVIYAASEEGKGATFIVILPVFTS</sequence>
<dbReference type="Pfam" id="PF00989">
    <property type="entry name" value="PAS"/>
    <property type="match status" value="1"/>
</dbReference>
<dbReference type="Proteomes" id="UP000183788">
    <property type="component" value="Unassembled WGS sequence"/>
</dbReference>
<dbReference type="SUPFAM" id="SSF55785">
    <property type="entry name" value="PYP-like sensor domain (PAS domain)"/>
    <property type="match status" value="3"/>
</dbReference>
<keyword evidence="5" id="KW-0418">Kinase</keyword>
<dbReference type="Gene3D" id="3.30.565.10">
    <property type="entry name" value="Histidine kinase-like ATPase, C-terminal domain"/>
    <property type="match status" value="1"/>
</dbReference>
<dbReference type="PROSITE" id="PS50112">
    <property type="entry name" value="PAS"/>
    <property type="match status" value="3"/>
</dbReference>
<dbReference type="Gene3D" id="1.10.287.130">
    <property type="match status" value="1"/>
</dbReference>
<dbReference type="EMBL" id="CP140154">
    <property type="protein sequence ID" value="WQG91492.1"/>
    <property type="molecule type" value="Genomic_DNA"/>
</dbReference>
<dbReference type="InterPro" id="IPR013655">
    <property type="entry name" value="PAS_fold_3"/>
</dbReference>
<dbReference type="InterPro" id="IPR003594">
    <property type="entry name" value="HATPase_dom"/>
</dbReference>
<proteinExistence type="predicted"/>
<evidence type="ECO:0000313" key="10">
    <source>
        <dbReference type="EMBL" id="WQG91492.1"/>
    </source>
</evidence>
<evidence type="ECO:0000256" key="3">
    <source>
        <dbReference type="ARBA" id="ARBA00022553"/>
    </source>
</evidence>
<evidence type="ECO:0000313" key="11">
    <source>
        <dbReference type="Proteomes" id="UP000183788"/>
    </source>
</evidence>
<gene>
    <name evidence="9" type="ORF">SAMN05661012_00782</name>
    <name evidence="10" type="ORF">SR876_08265</name>
</gene>
<dbReference type="STRING" id="1004.SAMN05661012_00782"/>
<dbReference type="Pfam" id="PF08447">
    <property type="entry name" value="PAS_3"/>
    <property type="match status" value="1"/>
</dbReference>
<dbReference type="PROSITE" id="PS50113">
    <property type="entry name" value="PAC"/>
    <property type="match status" value="1"/>
</dbReference>
<evidence type="ECO:0000256" key="5">
    <source>
        <dbReference type="ARBA" id="ARBA00022777"/>
    </source>
</evidence>
<dbReference type="PANTHER" id="PTHR43304">
    <property type="entry name" value="PHYTOCHROME-LIKE PROTEIN CPH1"/>
    <property type="match status" value="1"/>
</dbReference>
<dbReference type="SMART" id="SM00387">
    <property type="entry name" value="HATPase_c"/>
    <property type="match status" value="1"/>
</dbReference>
<feature type="domain" description="PAS" evidence="7">
    <location>
        <begin position="141"/>
        <end position="197"/>
    </location>
</feature>
<evidence type="ECO:0000313" key="9">
    <source>
        <dbReference type="EMBL" id="SFW25252.1"/>
    </source>
</evidence>
<dbReference type="InterPro" id="IPR035965">
    <property type="entry name" value="PAS-like_dom_sf"/>
</dbReference>
<dbReference type="InterPro" id="IPR005467">
    <property type="entry name" value="His_kinase_dom"/>
</dbReference>
<keyword evidence="12" id="KW-1185">Reference proteome</keyword>
<name>A0A1K1MPZ8_9BACT</name>
<dbReference type="SMART" id="SM00091">
    <property type="entry name" value="PAS"/>
    <property type="match status" value="3"/>
</dbReference>
<dbReference type="Gene3D" id="3.30.450.20">
    <property type="entry name" value="PAS domain"/>
    <property type="match status" value="3"/>
</dbReference>
<dbReference type="CDD" id="cd00082">
    <property type="entry name" value="HisKA"/>
    <property type="match status" value="1"/>
</dbReference>
<dbReference type="AlphaFoldDB" id="A0A1K1MPZ8"/>
<dbReference type="SUPFAM" id="SSF55874">
    <property type="entry name" value="ATPase domain of HSP90 chaperone/DNA topoisomerase II/histidine kinase"/>
    <property type="match status" value="1"/>
</dbReference>
<accession>A0A1K1MPZ8</accession>
<evidence type="ECO:0000256" key="4">
    <source>
        <dbReference type="ARBA" id="ARBA00022679"/>
    </source>
</evidence>
<dbReference type="PANTHER" id="PTHR43304:SF1">
    <property type="entry name" value="PAC DOMAIN-CONTAINING PROTEIN"/>
    <property type="match status" value="1"/>
</dbReference>
<feature type="domain" description="PAS" evidence="7">
    <location>
        <begin position="15"/>
        <end position="86"/>
    </location>
</feature>
<dbReference type="EC" id="2.7.13.3" evidence="2"/>
<dbReference type="InterPro" id="IPR003661">
    <property type="entry name" value="HisK_dim/P_dom"/>
</dbReference>
<dbReference type="GO" id="GO:0006355">
    <property type="term" value="P:regulation of DNA-templated transcription"/>
    <property type="evidence" value="ECO:0007669"/>
    <property type="project" value="InterPro"/>
</dbReference>
<feature type="domain" description="PAC" evidence="8">
    <location>
        <begin position="91"/>
        <end position="144"/>
    </location>
</feature>
<dbReference type="InterPro" id="IPR004358">
    <property type="entry name" value="Sig_transdc_His_kin-like_C"/>
</dbReference>
<evidence type="ECO:0000256" key="2">
    <source>
        <dbReference type="ARBA" id="ARBA00012438"/>
    </source>
</evidence>
<evidence type="ECO:0000313" key="12">
    <source>
        <dbReference type="Proteomes" id="UP001326715"/>
    </source>
</evidence>
<dbReference type="InterPro" id="IPR036097">
    <property type="entry name" value="HisK_dim/P_sf"/>
</dbReference>